<dbReference type="InterPro" id="IPR004839">
    <property type="entry name" value="Aminotransferase_I/II_large"/>
</dbReference>
<dbReference type="CDD" id="cd00609">
    <property type="entry name" value="AAT_like"/>
    <property type="match status" value="1"/>
</dbReference>
<protein>
    <recommendedName>
        <fullName evidence="6">Aminotransferase</fullName>
        <ecNumber evidence="6">2.6.1.-</ecNumber>
    </recommendedName>
</protein>
<evidence type="ECO:0000256" key="3">
    <source>
        <dbReference type="ARBA" id="ARBA00022576"/>
    </source>
</evidence>
<dbReference type="InterPro" id="IPR004838">
    <property type="entry name" value="NHTrfase_class1_PyrdxlP-BS"/>
</dbReference>
<keyword evidence="4 6" id="KW-0808">Transferase</keyword>
<dbReference type="InterPro" id="IPR015424">
    <property type="entry name" value="PyrdxlP-dep_Trfase"/>
</dbReference>
<comment type="cofactor">
    <cofactor evidence="1 6">
        <name>pyridoxal 5'-phosphate</name>
        <dbReference type="ChEBI" id="CHEBI:597326"/>
    </cofactor>
</comment>
<dbReference type="InterPro" id="IPR015422">
    <property type="entry name" value="PyrdxlP-dep_Trfase_small"/>
</dbReference>
<dbReference type="EC" id="2.6.1.-" evidence="6"/>
<keyword evidence="9" id="KW-1185">Reference proteome</keyword>
<dbReference type="RefSeq" id="WP_307904331.1">
    <property type="nucleotide sequence ID" value="NZ_AP027059.1"/>
</dbReference>
<evidence type="ECO:0000256" key="2">
    <source>
        <dbReference type="ARBA" id="ARBA00007441"/>
    </source>
</evidence>
<name>A0AAU9DD47_9FUSO</name>
<keyword evidence="3 6" id="KW-0032">Aminotransferase</keyword>
<organism evidence="8 9">
    <name type="scientific">Haliovirga abyssi</name>
    <dbReference type="NCBI Taxonomy" id="2996794"/>
    <lineage>
        <taxon>Bacteria</taxon>
        <taxon>Fusobacteriati</taxon>
        <taxon>Fusobacteriota</taxon>
        <taxon>Fusobacteriia</taxon>
        <taxon>Fusobacteriales</taxon>
        <taxon>Haliovirgaceae</taxon>
        <taxon>Haliovirga</taxon>
    </lineage>
</organism>
<dbReference type="Proteomes" id="UP001321582">
    <property type="component" value="Chromosome"/>
</dbReference>
<dbReference type="PROSITE" id="PS00105">
    <property type="entry name" value="AA_TRANSFER_CLASS_1"/>
    <property type="match status" value="1"/>
</dbReference>
<dbReference type="InterPro" id="IPR015421">
    <property type="entry name" value="PyrdxlP-dep_Trfase_major"/>
</dbReference>
<dbReference type="PANTHER" id="PTHR46383:SF2">
    <property type="entry name" value="AMINOTRANSFERASE"/>
    <property type="match status" value="1"/>
</dbReference>
<reference evidence="8 9" key="1">
    <citation type="submission" date="2022-11" db="EMBL/GenBank/DDBJ databases">
        <title>Haliovirga abyssi gen. nov., sp. nov., a mesophilic fermentative bacterium isolated from the Iheya North hydrothermal field and the proposal of Haliovirgaceae fam. nov.</title>
        <authorList>
            <person name="Miyazaki U."/>
            <person name="Tame A."/>
            <person name="Miyazaki J."/>
            <person name="Takai K."/>
            <person name="Sawayama S."/>
            <person name="Kitajima M."/>
            <person name="Okamoto A."/>
            <person name="Nakagawa S."/>
        </authorList>
    </citation>
    <scope>NUCLEOTIDE SEQUENCE [LARGE SCALE GENOMIC DNA]</scope>
    <source>
        <strain evidence="8 9">IC12</strain>
    </source>
</reference>
<comment type="similarity">
    <text evidence="2 6">Belongs to the class-I pyridoxal-phosphate-dependent aminotransferase family.</text>
</comment>
<dbReference type="InterPro" id="IPR050596">
    <property type="entry name" value="AspAT/PAT-like"/>
</dbReference>
<dbReference type="Gene3D" id="3.40.640.10">
    <property type="entry name" value="Type I PLP-dependent aspartate aminotransferase-like (Major domain)"/>
    <property type="match status" value="1"/>
</dbReference>
<dbReference type="SUPFAM" id="SSF53383">
    <property type="entry name" value="PLP-dependent transferases"/>
    <property type="match status" value="1"/>
</dbReference>
<sequence>MAEIKSFKVMDILEKANEMEDIIHLEIGEPDFDTPIEIKNEGIRAIKEEKIGYTHSMGKKELREAIAMYYNKKYGTNLKYKNVVVSAGTSPALLLAVYTAMEFSGKNEILVSNPGYACYPNFIKFLNGKVSYYELSSEDGFSINIEKIKEKITDRTAAILINSPGNPTGVVLKKKDYMELAELGITIISDEIYQGLVYEGKQYDTILNYTVNAIALNGFSKLFAMTGWRLGYLIIPDRYIMLTQKLEQNLFISANTISQYAAIEALTNENVDKQINNMVKEYNKRRLFALAEIKKWGLKVAANPLGAYYIIIDVREYTNNSLIFAYKTLEKARVAVTPGIDFGTNLEGFIRISYAVSIENLEEGIKRLGEYLQNEKKIGKETRR</sequence>
<evidence type="ECO:0000313" key="8">
    <source>
        <dbReference type="EMBL" id="BDU51441.1"/>
    </source>
</evidence>
<evidence type="ECO:0000313" key="9">
    <source>
        <dbReference type="Proteomes" id="UP001321582"/>
    </source>
</evidence>
<evidence type="ECO:0000256" key="1">
    <source>
        <dbReference type="ARBA" id="ARBA00001933"/>
    </source>
</evidence>
<keyword evidence="5" id="KW-0663">Pyridoxal phosphate</keyword>
<dbReference type="KEGG" id="haby:HLVA_20100"/>
<dbReference type="Pfam" id="PF00155">
    <property type="entry name" value="Aminotran_1_2"/>
    <property type="match status" value="1"/>
</dbReference>
<dbReference type="AlphaFoldDB" id="A0AAU9DD47"/>
<proteinExistence type="inferred from homology"/>
<dbReference type="EMBL" id="AP027059">
    <property type="protein sequence ID" value="BDU51441.1"/>
    <property type="molecule type" value="Genomic_DNA"/>
</dbReference>
<dbReference type="GO" id="GO:0008483">
    <property type="term" value="F:transaminase activity"/>
    <property type="evidence" value="ECO:0007669"/>
    <property type="project" value="UniProtKB-KW"/>
</dbReference>
<dbReference type="Gene3D" id="3.90.1150.10">
    <property type="entry name" value="Aspartate Aminotransferase, domain 1"/>
    <property type="match status" value="1"/>
</dbReference>
<feature type="domain" description="Aminotransferase class I/classII large" evidence="7">
    <location>
        <begin position="21"/>
        <end position="368"/>
    </location>
</feature>
<gene>
    <name evidence="8" type="ORF">HLVA_20100</name>
</gene>
<evidence type="ECO:0000256" key="6">
    <source>
        <dbReference type="RuleBase" id="RU000481"/>
    </source>
</evidence>
<dbReference type="GO" id="GO:0030170">
    <property type="term" value="F:pyridoxal phosphate binding"/>
    <property type="evidence" value="ECO:0007669"/>
    <property type="project" value="InterPro"/>
</dbReference>
<evidence type="ECO:0000259" key="7">
    <source>
        <dbReference type="Pfam" id="PF00155"/>
    </source>
</evidence>
<accession>A0AAU9DD47</accession>
<dbReference type="PANTHER" id="PTHR46383">
    <property type="entry name" value="ASPARTATE AMINOTRANSFERASE"/>
    <property type="match status" value="1"/>
</dbReference>
<evidence type="ECO:0000256" key="4">
    <source>
        <dbReference type="ARBA" id="ARBA00022679"/>
    </source>
</evidence>
<dbReference type="GO" id="GO:0006520">
    <property type="term" value="P:amino acid metabolic process"/>
    <property type="evidence" value="ECO:0007669"/>
    <property type="project" value="InterPro"/>
</dbReference>
<evidence type="ECO:0000256" key="5">
    <source>
        <dbReference type="ARBA" id="ARBA00022898"/>
    </source>
</evidence>